<accession>A0ABT7QL25</accession>
<dbReference type="PANTHER" id="PTHR38690:SF1">
    <property type="entry name" value="PROTEASE"/>
    <property type="match status" value="1"/>
</dbReference>
<keyword evidence="1" id="KW-1133">Transmembrane helix</keyword>
<name>A0ABT7QL25_9GAMM</name>
<keyword evidence="1" id="KW-0472">Membrane</keyword>
<comment type="caution">
    <text evidence="3">The sequence shown here is derived from an EMBL/GenBank/DDBJ whole genome shotgun (WGS) entry which is preliminary data.</text>
</comment>
<feature type="domain" description="YhdP central" evidence="2">
    <location>
        <begin position="161"/>
        <end position="1030"/>
    </location>
</feature>
<dbReference type="InterPro" id="IPR025263">
    <property type="entry name" value="YhdP_central"/>
</dbReference>
<dbReference type="EMBL" id="JANQAO010000002">
    <property type="protein sequence ID" value="MDM5147413.1"/>
    <property type="molecule type" value="Genomic_DNA"/>
</dbReference>
<protein>
    <recommendedName>
        <fullName evidence="2">YhdP central domain-containing protein</fullName>
    </recommendedName>
</protein>
<evidence type="ECO:0000259" key="2">
    <source>
        <dbReference type="Pfam" id="PF13116"/>
    </source>
</evidence>
<reference evidence="3" key="2">
    <citation type="journal article" date="2023" name="Microbiome">
        <title>Synthase-selected sorting approach identifies a beta-lactone synthase in a nudibranch symbiotic bacterium.</title>
        <authorList>
            <person name="Dzunkova M."/>
            <person name="La Clair J.J."/>
            <person name="Tyml T."/>
            <person name="Doud D."/>
            <person name="Schulz F."/>
            <person name="Piquer-Esteban S."/>
            <person name="Porcel Sanchis D."/>
            <person name="Osborn A."/>
            <person name="Robinson D."/>
            <person name="Louie K.B."/>
            <person name="Bowen B.P."/>
            <person name="Bowers R.M."/>
            <person name="Lee J."/>
            <person name="Arnau V."/>
            <person name="Diaz-Villanueva W."/>
            <person name="Stepanauskas R."/>
            <person name="Gosliner T."/>
            <person name="Date S.V."/>
            <person name="Northen T.R."/>
            <person name="Cheng J.F."/>
            <person name="Burkart M.D."/>
            <person name="Woyke T."/>
        </authorList>
    </citation>
    <scope>NUCLEOTIDE SEQUENCE</scope>
    <source>
        <strain evidence="3">Df01</strain>
    </source>
</reference>
<dbReference type="Pfam" id="PF13116">
    <property type="entry name" value="YhdP"/>
    <property type="match status" value="1"/>
</dbReference>
<feature type="transmembrane region" description="Helical" evidence="1">
    <location>
        <begin position="7"/>
        <end position="29"/>
    </location>
</feature>
<keyword evidence="1" id="KW-0812">Transmembrane</keyword>
<organism evidence="3 4">
    <name type="scientific">Candidatus Doriopsillibacter californiensis</name>
    <dbReference type="NCBI Taxonomy" id="2970740"/>
    <lineage>
        <taxon>Bacteria</taxon>
        <taxon>Pseudomonadati</taxon>
        <taxon>Pseudomonadota</taxon>
        <taxon>Gammaproteobacteria</taxon>
        <taxon>Candidatus Tethybacterales</taxon>
        <taxon>Candidatus Persebacteraceae</taxon>
        <taxon>Candidatus Doriopsillibacter</taxon>
    </lineage>
</organism>
<dbReference type="InterPro" id="IPR011836">
    <property type="entry name" value="YhdP"/>
</dbReference>
<evidence type="ECO:0000313" key="4">
    <source>
        <dbReference type="Proteomes" id="UP001168167"/>
    </source>
</evidence>
<dbReference type="Proteomes" id="UP001168167">
    <property type="component" value="Unassembled WGS sequence"/>
</dbReference>
<reference evidence="3" key="1">
    <citation type="submission" date="2022-08" db="EMBL/GenBank/DDBJ databases">
        <authorList>
            <person name="Dzunkova M."/>
            <person name="La Clair J."/>
            <person name="Tyml T."/>
            <person name="Doud D."/>
            <person name="Schulz F."/>
            <person name="Piquer S."/>
            <person name="Porcel Sanchis D."/>
            <person name="Osborn A."/>
            <person name="Robinson D."/>
            <person name="Louie K.B."/>
            <person name="Bowen B.P."/>
            <person name="Bowers R."/>
            <person name="Lee J."/>
            <person name="Arnau Llombart V."/>
            <person name="Diaz Villanueva W."/>
            <person name="Gosliner T."/>
            <person name="Northen T."/>
            <person name="Cheng J.-F."/>
            <person name="Burkart M.D."/>
            <person name="Woyke T."/>
        </authorList>
    </citation>
    <scope>NUCLEOTIDE SEQUENCE</scope>
    <source>
        <strain evidence="3">Df01</strain>
    </source>
</reference>
<keyword evidence="4" id="KW-1185">Reference proteome</keyword>
<evidence type="ECO:0000313" key="3">
    <source>
        <dbReference type="EMBL" id="MDM5147413.1"/>
    </source>
</evidence>
<gene>
    <name evidence="3" type="ORF">NQX30_03385</name>
</gene>
<evidence type="ECO:0000256" key="1">
    <source>
        <dbReference type="SAM" id="Phobius"/>
    </source>
</evidence>
<sequence length="1046" mass="113748">MRFAVRLAWIAAIVCLLAALIYIGLNAALQREEGAKVVSSAISDSFPEIQVQFDSANFRLGWDGVVIRAQNLRLNSNDGSVYAPQADFWLGKDSFTVVLDKPDMIISRSETEHITPPLPVVGTRWTALGRNATIRWQDTINDIHLTLVDTALELHYANDELQINAEENSSRHVQLSVHLQSLSRVRGSVHASVDDWSALADWPVQWSAANITLDAILNNGSVQLTVIGDIKQLQHTLVASEQVRWRASTQWPQETMLVTLNIFANTLAVAALPAIPVFSASTQGVLHYHAASSVWHWENGELDATNNHDTTLRATLNLSGQGDYVGSMRVNGDIAGLPVTAAQHYVPAIEVKDWLSWAVSGGTVRHARFSIRGNPARFPFADSGGEFLLSAAIDGGRLLPDDDWPVAQELNFMLVMNNDDIVINGKGRIAGLEMDVVEARLPNMVAQKATLYLDVLAIPERLARYIDAANDFPPVREPVREALQDLSIDGEGQLSLAVVVPLAVPENATAVAKLVVRKGRLHKADLPPMEQAIGTVHIDASGAKGYLFGTLLGHIMTLDFYNDTVTIYSVIDAHAALSIVGVEEIPVNGSVPFILHQNAQVTVFTSFLEGASIDLPAPLKKRAQEVATLEVTFASNTTQARLQLRNNTVQMAFVDGIDIAINTPQLSPPNGGINVRGAIAEVDVEEWLKLSGGQSTSLAVSITLHDTELVGIRQNSIIIYSPFAENDHRHVEIIADNLAGDVIYSDNYFRADMSRLSLSSDGENTFNVDLRDMTVSIVVQELMVNNIFLGHLRIDGTPVDDGSWHLNTLNIVNGPATLEITGQYDHNKTQMALTLNTDDAVHLLSIFSFVDIISEGAVDLQGIFNWPGSPLNFSLANLRGRLRLRGRDLRYLKSETSVISLLAVLSPQSLLSLGFVELGKDGVALDIMDGEIVLEDGQANVTGLSMENEDISIDMVGGIGLVDKTLNLRGRVRPGAQLLKASSLVSIGAGIATVQPLSLAAGWLLGKVFEKPLSEIGAYNYTIIGSWNDPLYEESGVTFRQQEDAQ</sequence>
<dbReference type="PANTHER" id="PTHR38690">
    <property type="entry name" value="PROTEASE-RELATED"/>
    <property type="match status" value="1"/>
</dbReference>
<proteinExistence type="predicted"/>